<name>A0A176YLM9_9BRAD</name>
<gene>
    <name evidence="3" type="ORF">AYJ54_19400</name>
</gene>
<evidence type="ECO:0000313" key="4">
    <source>
        <dbReference type="Proteomes" id="UP000076959"/>
    </source>
</evidence>
<dbReference type="PANTHER" id="PTHR11895:SF176">
    <property type="entry name" value="AMIDASE AMID-RELATED"/>
    <property type="match status" value="1"/>
</dbReference>
<proteinExistence type="predicted"/>
<organism evidence="3 4">
    <name type="scientific">Bradyrhizobium centrolobii</name>
    <dbReference type="NCBI Taxonomy" id="1505087"/>
    <lineage>
        <taxon>Bacteria</taxon>
        <taxon>Pseudomonadati</taxon>
        <taxon>Pseudomonadota</taxon>
        <taxon>Alphaproteobacteria</taxon>
        <taxon>Hyphomicrobiales</taxon>
        <taxon>Nitrobacteraceae</taxon>
        <taxon>Bradyrhizobium</taxon>
    </lineage>
</organism>
<sequence length="448" mass="46753">MNGRPNQSAVARLETALARIRSPEAENVFTAVFADSARWEAEAADRRAAAGSPRGPLDGRIVSVKALFGVAGTVTSSGSAVLRRLPPAVEDAEVVKRLRAAGAVVIGKTQMTEFAFSALGTNPHDGTPGNPRDRQRAPGGSSSGAVVSVIDGMSDIAIGSDTGGSLRIPAALSGAVGFKPTSGFVPTAGAFSLSSSLDTIGPIALNVADCFMADQVLSGEAAPSRLRSASPGTLRLIVARGRLFDRCEPEVLSAFETAMERLRSAGLQIEDGSIEAALDRVAGIDRIGTFPSIEVGATLRGLGLSSLDGVDPKTRVRIEAGAAILGTDYVRMVRLRKAAIQSFEQSFGNNEVFVLPTTPIRAPLLSSVEEDATFHAFNGLVLRNPRVANMLDCPSISLPLPFSAGLPVGLMLIGRRNADRRLLEIASSVECILEAGPDNSGRRLNTST</sequence>
<dbReference type="AlphaFoldDB" id="A0A176YLM9"/>
<dbReference type="GO" id="GO:0003824">
    <property type="term" value="F:catalytic activity"/>
    <property type="evidence" value="ECO:0007669"/>
    <property type="project" value="InterPro"/>
</dbReference>
<protein>
    <submittedName>
        <fullName evidence="3">Amidase</fullName>
    </submittedName>
</protein>
<dbReference type="STRING" id="1505087.AYJ54_19400"/>
<accession>A0A176YLM9</accession>
<dbReference type="InterPro" id="IPR000120">
    <property type="entry name" value="Amidase"/>
</dbReference>
<evidence type="ECO:0000259" key="2">
    <source>
        <dbReference type="Pfam" id="PF01425"/>
    </source>
</evidence>
<dbReference type="Proteomes" id="UP000076959">
    <property type="component" value="Unassembled WGS sequence"/>
</dbReference>
<dbReference type="Gene3D" id="3.90.1300.10">
    <property type="entry name" value="Amidase signature (AS) domain"/>
    <property type="match status" value="1"/>
</dbReference>
<keyword evidence="4" id="KW-1185">Reference proteome</keyword>
<evidence type="ECO:0000313" key="3">
    <source>
        <dbReference type="EMBL" id="OAF06689.1"/>
    </source>
</evidence>
<evidence type="ECO:0000256" key="1">
    <source>
        <dbReference type="SAM" id="MobiDB-lite"/>
    </source>
</evidence>
<dbReference type="SUPFAM" id="SSF75304">
    <property type="entry name" value="Amidase signature (AS) enzymes"/>
    <property type="match status" value="1"/>
</dbReference>
<reference evidence="3 4" key="1">
    <citation type="submission" date="2016-03" db="EMBL/GenBank/DDBJ databases">
        <title>Draft Genome Sequence of the Strain BR 10245 (Bradyrhizobium sp.) isolated from nodules of Centrolobium paraense.</title>
        <authorList>
            <person name="Simoes-Araujo J.L.Sr."/>
            <person name="Barauna A.C."/>
            <person name="Silva K."/>
            <person name="Zilli J.E."/>
        </authorList>
    </citation>
    <scope>NUCLEOTIDE SEQUENCE [LARGE SCALE GENOMIC DNA]</scope>
    <source>
        <strain evidence="3 4">BR 10245</strain>
    </source>
</reference>
<dbReference type="InterPro" id="IPR023631">
    <property type="entry name" value="Amidase_dom"/>
</dbReference>
<dbReference type="EMBL" id="LUUB01000074">
    <property type="protein sequence ID" value="OAF06689.1"/>
    <property type="molecule type" value="Genomic_DNA"/>
</dbReference>
<feature type="region of interest" description="Disordered" evidence="1">
    <location>
        <begin position="118"/>
        <end position="144"/>
    </location>
</feature>
<dbReference type="OrthoDB" id="9811471at2"/>
<dbReference type="RefSeq" id="WP_063702761.1">
    <property type="nucleotide sequence ID" value="NZ_LUUB01000074.1"/>
</dbReference>
<dbReference type="Pfam" id="PF01425">
    <property type="entry name" value="Amidase"/>
    <property type="match status" value="1"/>
</dbReference>
<comment type="caution">
    <text evidence="3">The sequence shown here is derived from an EMBL/GenBank/DDBJ whole genome shotgun (WGS) entry which is preliminary data.</text>
</comment>
<dbReference type="PANTHER" id="PTHR11895">
    <property type="entry name" value="TRANSAMIDASE"/>
    <property type="match status" value="1"/>
</dbReference>
<dbReference type="InterPro" id="IPR036928">
    <property type="entry name" value="AS_sf"/>
</dbReference>
<feature type="domain" description="Amidase" evidence="2">
    <location>
        <begin position="13"/>
        <end position="423"/>
    </location>
</feature>